<feature type="domain" description="Neurotransmitter-gated ion-channel ligand-binding" evidence="17">
    <location>
        <begin position="72"/>
        <end position="267"/>
    </location>
</feature>
<dbReference type="GO" id="GO:0045211">
    <property type="term" value="C:postsynaptic membrane"/>
    <property type="evidence" value="ECO:0007669"/>
    <property type="project" value="InterPro"/>
</dbReference>
<evidence type="ECO:0000259" key="18">
    <source>
        <dbReference type="Pfam" id="PF02932"/>
    </source>
</evidence>
<dbReference type="PRINTS" id="PR00254">
    <property type="entry name" value="NICOTINICR"/>
</dbReference>
<comment type="similarity">
    <text evidence="2">Belongs to the ligand-gated ion channel (TC 1.A.9) family. Acetylcholine receptor (TC 1.A.9.1) subfamily.</text>
</comment>
<feature type="transmembrane region" description="Helical" evidence="16">
    <location>
        <begin position="300"/>
        <end position="318"/>
    </location>
</feature>
<evidence type="ECO:0000313" key="20">
    <source>
        <dbReference type="EMBL" id="JAC05603.1"/>
    </source>
</evidence>
<organism evidence="20">
    <name type="scientific">Ceratitis capitata</name>
    <name type="common">Mediterranean fruit fly</name>
    <name type="synonym">Tephritis capitata</name>
    <dbReference type="NCBI Taxonomy" id="7213"/>
    <lineage>
        <taxon>Eukaryota</taxon>
        <taxon>Metazoa</taxon>
        <taxon>Ecdysozoa</taxon>
        <taxon>Arthropoda</taxon>
        <taxon>Hexapoda</taxon>
        <taxon>Insecta</taxon>
        <taxon>Pterygota</taxon>
        <taxon>Neoptera</taxon>
        <taxon>Endopterygota</taxon>
        <taxon>Diptera</taxon>
        <taxon>Brachycera</taxon>
        <taxon>Muscomorpha</taxon>
        <taxon>Tephritoidea</taxon>
        <taxon>Tephritidae</taxon>
        <taxon>Ceratitis</taxon>
        <taxon>Ceratitis</taxon>
    </lineage>
</organism>
<dbReference type="PRINTS" id="PR00252">
    <property type="entry name" value="NRIONCHANNEL"/>
</dbReference>
<accession>W8C1F2</accession>
<keyword evidence="11 20" id="KW-0675">Receptor</keyword>
<dbReference type="InterPro" id="IPR006201">
    <property type="entry name" value="Neur_channel"/>
</dbReference>
<evidence type="ECO:0000256" key="5">
    <source>
        <dbReference type="ARBA" id="ARBA00022692"/>
    </source>
</evidence>
<feature type="transmembrane region" description="Helical" evidence="16">
    <location>
        <begin position="437"/>
        <end position="464"/>
    </location>
</feature>
<evidence type="ECO:0000256" key="8">
    <source>
        <dbReference type="ARBA" id="ARBA00023065"/>
    </source>
</evidence>
<dbReference type="SUPFAM" id="SSF63712">
    <property type="entry name" value="Nicotinic receptor ligand binding domain-like"/>
    <property type="match status" value="1"/>
</dbReference>
<dbReference type="EMBL" id="GAMC01000953">
    <property type="protein sequence ID" value="JAC05603.1"/>
    <property type="molecule type" value="mRNA"/>
</dbReference>
<dbReference type="CTD" id="33228"/>
<keyword evidence="12" id="KW-0325">Glycoprotein</keyword>
<dbReference type="InterPro" id="IPR006029">
    <property type="entry name" value="Neurotrans-gated_channel_TM"/>
</dbReference>
<dbReference type="Proteomes" id="UP000606786">
    <property type="component" value="Unassembled WGS sequence"/>
</dbReference>
<dbReference type="Gene3D" id="2.70.170.10">
    <property type="entry name" value="Neurotransmitter-gated ion-channel ligand-binding domain"/>
    <property type="match status" value="1"/>
</dbReference>
<keyword evidence="8" id="KW-0406">Ion transport</keyword>
<dbReference type="FunFam" id="2.70.170.10:FF:000028">
    <property type="entry name" value="AcetylCholine Receptor"/>
    <property type="match status" value="1"/>
</dbReference>
<sequence length="465" mass="53400">MSFVIKNTLTSGMRPRRRLRLRLSRQRCVYPTFIMCCWSLALGIFLFLLQSVNSEETISNGTKTWNVTNLDRLRLQLFINYDKNSHPTYHGIPTNITLGMSVNYIDIDEINGKMTLHSWLRVKWMDENRSWNAGDYDNISQIHMRPKEVWKPDITLFNSAGEKSDYLGDTQVLLANDGSFLWVPPAVYTAYCSLNFRTWPYDTQKCKVKVGSLALTYIDSRYLELKESLDYNELVQSTEWEIIDADTEYRKQDYYNYIEFTFTLKRRSSMYTAVIFTPASCIILLALSSFWLPPQMGEKILLNSVVIVLIAAFLMYFAQLLPILADNTPLVVLFYSCSLLLLSISTIIAVCVLYLATAKHKRHLPDFLKNLLNGALSKFLLLENFTLEAEPHVSMNNGTKELMEHQYENPDNISDAAGINASTSTSVSANRFIQFEWILLATAIDRIAFLCYSLTFIVLSILYAV</sequence>
<reference evidence="20" key="1">
    <citation type="submission" date="2013-07" db="EMBL/GenBank/DDBJ databases">
        <authorList>
            <person name="Geib S."/>
        </authorList>
    </citation>
    <scope>NUCLEOTIDE SEQUENCE</scope>
</reference>
<evidence type="ECO:0000256" key="4">
    <source>
        <dbReference type="ARBA" id="ARBA00022475"/>
    </source>
</evidence>
<evidence type="ECO:0000256" key="15">
    <source>
        <dbReference type="ARBA" id="ARBA00034099"/>
    </source>
</evidence>
<proteinExistence type="evidence at transcript level"/>
<evidence type="ECO:0000256" key="11">
    <source>
        <dbReference type="ARBA" id="ARBA00023170"/>
    </source>
</evidence>
<keyword evidence="7" id="KW-0770">Synapse</keyword>
<reference evidence="20" key="2">
    <citation type="journal article" date="2014" name="BMC Genomics">
        <title>A genomic perspective to assessing quality of mass-reared SIT flies used in Mediterranean fruit fly (Ceratitis capitata) eradication in California.</title>
        <authorList>
            <person name="Calla B."/>
            <person name="Hall B."/>
            <person name="Hou S."/>
            <person name="Geib S.M."/>
        </authorList>
    </citation>
    <scope>NUCLEOTIDE SEQUENCE</scope>
</reference>
<dbReference type="InterPro" id="IPR002394">
    <property type="entry name" value="Nicotinic_acetylcholine_rcpt"/>
</dbReference>
<keyword evidence="14" id="KW-0407">Ion channel</keyword>
<evidence type="ECO:0000256" key="6">
    <source>
        <dbReference type="ARBA" id="ARBA00022989"/>
    </source>
</evidence>
<keyword evidence="4" id="KW-1003">Cell membrane</keyword>
<keyword evidence="21" id="KW-1185">Reference proteome</keyword>
<dbReference type="GeneID" id="101456006"/>
<evidence type="ECO:0000256" key="9">
    <source>
        <dbReference type="ARBA" id="ARBA00023136"/>
    </source>
</evidence>
<keyword evidence="13" id="KW-1071">Ligand-gated ion channel</keyword>
<evidence type="ECO:0000256" key="12">
    <source>
        <dbReference type="ARBA" id="ARBA00023180"/>
    </source>
</evidence>
<evidence type="ECO:0000256" key="2">
    <source>
        <dbReference type="ARBA" id="ARBA00009237"/>
    </source>
</evidence>
<evidence type="ECO:0000256" key="14">
    <source>
        <dbReference type="ARBA" id="ARBA00023303"/>
    </source>
</evidence>
<dbReference type="InterPro" id="IPR036719">
    <property type="entry name" value="Neuro-gated_channel_TM_sf"/>
</dbReference>
<dbReference type="EMBL" id="CAJHJT010000012">
    <property type="protein sequence ID" value="CAD6998860.1"/>
    <property type="molecule type" value="Genomic_DNA"/>
</dbReference>
<reference evidence="19" key="3">
    <citation type="submission" date="2020-11" db="EMBL/GenBank/DDBJ databases">
        <authorList>
            <person name="Whitehead M."/>
        </authorList>
    </citation>
    <scope>NUCLEOTIDE SEQUENCE</scope>
    <source>
        <strain evidence="19">EGII</strain>
    </source>
</reference>
<evidence type="ECO:0000256" key="1">
    <source>
        <dbReference type="ARBA" id="ARBA00003328"/>
    </source>
</evidence>
<feature type="domain" description="Neurotransmitter-gated ion-channel transmembrane" evidence="18">
    <location>
        <begin position="276"/>
        <end position="408"/>
    </location>
</feature>
<protein>
    <submittedName>
        <fullName evidence="19">(Mediterranean fruit fly) hypothetical protein</fullName>
    </submittedName>
    <submittedName>
        <fullName evidence="20">Neuronal acetylcholine receptor subunit beta-3</fullName>
    </submittedName>
</protein>
<dbReference type="AlphaFoldDB" id="W8C1F2"/>
<comment type="function">
    <text evidence="1">After binding acetylcholine, the AChR responds by an extensive change in conformation that affects all subunits and leads to opening of an ion-conducting channel across the plasma membrane.</text>
</comment>
<name>W8C1F2_CERCA</name>
<keyword evidence="5 16" id="KW-0812">Transmembrane</keyword>
<dbReference type="Pfam" id="PF02932">
    <property type="entry name" value="Neur_chan_memb"/>
    <property type="match status" value="1"/>
</dbReference>
<keyword evidence="6 16" id="KW-1133">Transmembrane helix</keyword>
<evidence type="ECO:0000256" key="13">
    <source>
        <dbReference type="ARBA" id="ARBA00023286"/>
    </source>
</evidence>
<dbReference type="KEGG" id="ccat:101456006"/>
<comment type="subcellular location">
    <subcellularLocation>
        <location evidence="15">Synaptic cell membrane</location>
        <topology evidence="15">Multi-pass membrane protein</topology>
    </subcellularLocation>
</comment>
<dbReference type="PANTHER" id="PTHR18945">
    <property type="entry name" value="NEUROTRANSMITTER GATED ION CHANNEL"/>
    <property type="match status" value="1"/>
</dbReference>
<gene>
    <name evidence="20" type="primary">ACHB3</name>
    <name evidence="19" type="ORF">CCAP1982_LOCUS7409</name>
</gene>
<dbReference type="GO" id="GO:0004888">
    <property type="term" value="F:transmembrane signaling receptor activity"/>
    <property type="evidence" value="ECO:0007669"/>
    <property type="project" value="InterPro"/>
</dbReference>
<feature type="transmembrane region" description="Helical" evidence="16">
    <location>
        <begin position="270"/>
        <end position="293"/>
    </location>
</feature>
<dbReference type="GO" id="GO:0022848">
    <property type="term" value="F:acetylcholine-gated monoatomic cation-selective channel activity"/>
    <property type="evidence" value="ECO:0007669"/>
    <property type="project" value="InterPro"/>
</dbReference>
<evidence type="ECO:0000256" key="10">
    <source>
        <dbReference type="ARBA" id="ARBA00023157"/>
    </source>
</evidence>
<evidence type="ECO:0000313" key="21">
    <source>
        <dbReference type="Proteomes" id="UP000606786"/>
    </source>
</evidence>
<dbReference type="SUPFAM" id="SSF90112">
    <property type="entry name" value="Neurotransmitter-gated ion-channel transmembrane pore"/>
    <property type="match status" value="1"/>
</dbReference>
<evidence type="ECO:0000259" key="17">
    <source>
        <dbReference type="Pfam" id="PF02931"/>
    </source>
</evidence>
<dbReference type="OrthoDB" id="410315at2759"/>
<evidence type="ECO:0000256" key="3">
    <source>
        <dbReference type="ARBA" id="ARBA00022448"/>
    </source>
</evidence>
<evidence type="ECO:0000256" key="7">
    <source>
        <dbReference type="ARBA" id="ARBA00023018"/>
    </source>
</evidence>
<evidence type="ECO:0000256" key="16">
    <source>
        <dbReference type="SAM" id="Phobius"/>
    </source>
</evidence>
<dbReference type="InterPro" id="IPR038050">
    <property type="entry name" value="Neuro_actylchol_rec"/>
</dbReference>
<evidence type="ECO:0000313" key="19">
    <source>
        <dbReference type="EMBL" id="CAD6998860.1"/>
    </source>
</evidence>
<dbReference type="CDD" id="cd18989">
    <property type="entry name" value="LGIC_ECD_cation"/>
    <property type="match status" value="1"/>
</dbReference>
<keyword evidence="3" id="KW-0813">Transport</keyword>
<keyword evidence="10" id="KW-1015">Disulfide bond</keyword>
<keyword evidence="9 16" id="KW-0472">Membrane</keyword>
<dbReference type="Pfam" id="PF02931">
    <property type="entry name" value="Neur_chan_LBD"/>
    <property type="match status" value="1"/>
</dbReference>
<dbReference type="Gene3D" id="1.20.58.390">
    <property type="entry name" value="Neurotransmitter-gated ion-channel transmembrane domain"/>
    <property type="match status" value="1"/>
</dbReference>
<dbReference type="InterPro" id="IPR036734">
    <property type="entry name" value="Neur_chan_lig-bd_sf"/>
</dbReference>
<feature type="transmembrane region" description="Helical" evidence="16">
    <location>
        <begin position="330"/>
        <end position="356"/>
    </location>
</feature>
<dbReference type="InterPro" id="IPR006202">
    <property type="entry name" value="Neur_chan_lig-bd"/>
</dbReference>